<accession>A0AAE9BU30</accession>
<dbReference type="Proteomes" id="UP000827717">
    <property type="component" value="Segment"/>
</dbReference>
<name>A0AAE9BU30_9CAUD</name>
<sequence length="110" mass="13046">MEKVTNAVNAVCGKFVLPIYIGESDMNPYIGKAFWDSLVLRDDLFKEPETRQVIHNDERMNRTEFIRVSTVYDVVQALKRCRSYIRYFEYISDEDIDILVEALEHYIDEE</sequence>
<proteinExistence type="predicted"/>
<organism evidence="1 2">
    <name type="scientific">Erwinia phage pEa_SNUABM_22</name>
    <dbReference type="NCBI Taxonomy" id="2869549"/>
    <lineage>
        <taxon>Viruses</taxon>
        <taxon>Duplodnaviria</taxon>
        <taxon>Heunggongvirae</taxon>
        <taxon>Uroviricota</taxon>
        <taxon>Caudoviricetes</taxon>
        <taxon>Alexandravirus</taxon>
        <taxon>Alexandravirus SNUABM22</taxon>
    </lineage>
</organism>
<gene>
    <name evidence="1" type="ORF">pEaSNUABM22_00288</name>
</gene>
<keyword evidence="2" id="KW-1185">Reference proteome</keyword>
<evidence type="ECO:0000313" key="2">
    <source>
        <dbReference type="Proteomes" id="UP000827717"/>
    </source>
</evidence>
<reference evidence="1 2" key="1">
    <citation type="submission" date="2021-06" db="EMBL/GenBank/DDBJ databases">
        <title>Complete genome sequence of Erwinia phage pEa_SNUABM_22.</title>
        <authorList>
            <person name="Kim S.G."/>
            <person name="Park S.C."/>
        </authorList>
    </citation>
    <scope>NUCLEOTIDE SEQUENCE [LARGE SCALE GENOMIC DNA]</scope>
    <source>
        <strain evidence="2">pEa_SNUABM_22</strain>
    </source>
</reference>
<protein>
    <submittedName>
        <fullName evidence="1">Uncharacterized protein</fullName>
    </submittedName>
</protein>
<dbReference type="EMBL" id="MZ443785">
    <property type="protein sequence ID" value="UAW96775.1"/>
    <property type="molecule type" value="Genomic_DNA"/>
</dbReference>
<evidence type="ECO:0000313" key="1">
    <source>
        <dbReference type="EMBL" id="UAW96775.1"/>
    </source>
</evidence>